<feature type="transmembrane region" description="Helical" evidence="2">
    <location>
        <begin position="72"/>
        <end position="97"/>
    </location>
</feature>
<accession>A0ABN7AWF3</accession>
<evidence type="ECO:0000256" key="3">
    <source>
        <dbReference type="SAM" id="SignalP"/>
    </source>
</evidence>
<organism evidence="4 5">
    <name type="scientific">Nesidiocoris tenuis</name>
    <dbReference type="NCBI Taxonomy" id="355587"/>
    <lineage>
        <taxon>Eukaryota</taxon>
        <taxon>Metazoa</taxon>
        <taxon>Ecdysozoa</taxon>
        <taxon>Arthropoda</taxon>
        <taxon>Hexapoda</taxon>
        <taxon>Insecta</taxon>
        <taxon>Pterygota</taxon>
        <taxon>Neoptera</taxon>
        <taxon>Paraneoptera</taxon>
        <taxon>Hemiptera</taxon>
        <taxon>Heteroptera</taxon>
        <taxon>Panheteroptera</taxon>
        <taxon>Cimicomorpha</taxon>
        <taxon>Miridae</taxon>
        <taxon>Dicyphina</taxon>
        <taxon>Nesidiocoris</taxon>
    </lineage>
</organism>
<dbReference type="EMBL" id="AP028915">
    <property type="protein sequence ID" value="BES96519.1"/>
    <property type="molecule type" value="Genomic_DNA"/>
</dbReference>
<proteinExistence type="predicted"/>
<keyword evidence="2" id="KW-1133">Transmembrane helix</keyword>
<evidence type="ECO:0000256" key="2">
    <source>
        <dbReference type="SAM" id="Phobius"/>
    </source>
</evidence>
<protein>
    <submittedName>
        <fullName evidence="4">Uncharacterized protein</fullName>
    </submittedName>
</protein>
<dbReference type="InterPro" id="IPR012464">
    <property type="entry name" value="DUF1676"/>
</dbReference>
<name>A0ABN7AWF3_9HEMI</name>
<dbReference type="Pfam" id="PF07898">
    <property type="entry name" value="DUF1676"/>
    <property type="match status" value="1"/>
</dbReference>
<evidence type="ECO:0000313" key="4">
    <source>
        <dbReference type="EMBL" id="BES96519.1"/>
    </source>
</evidence>
<keyword evidence="2" id="KW-0472">Membrane</keyword>
<feature type="region of interest" description="Disordered" evidence="1">
    <location>
        <begin position="28"/>
        <end position="58"/>
    </location>
</feature>
<keyword evidence="5" id="KW-1185">Reference proteome</keyword>
<dbReference type="Proteomes" id="UP001307889">
    <property type="component" value="Chromosome 7"/>
</dbReference>
<keyword evidence="2" id="KW-0812">Transmembrane</keyword>
<evidence type="ECO:0000256" key="1">
    <source>
        <dbReference type="SAM" id="MobiDB-lite"/>
    </source>
</evidence>
<feature type="transmembrane region" description="Helical" evidence="2">
    <location>
        <begin position="104"/>
        <end position="122"/>
    </location>
</feature>
<evidence type="ECO:0000313" key="5">
    <source>
        <dbReference type="Proteomes" id="UP001307889"/>
    </source>
</evidence>
<sequence length="176" mass="19237">MKWSLFFVLVSALCVVFSNASVPESEIGNAERGRTSESSSQYRIDDEAKSSGAYAKSHGEGRKLRGGVMKRLALPFLLLLGLKAGITIPVIFGIVALVAFKGMWSGFTALFVTAALALRNLIPPSKIIQLPPANPQHVHVADYIGDYRREDHLSRIDDQSYHPYGVSAGTYLPPNY</sequence>
<feature type="signal peptide" evidence="3">
    <location>
        <begin position="1"/>
        <end position="20"/>
    </location>
</feature>
<keyword evidence="3" id="KW-0732">Signal</keyword>
<reference evidence="4 5" key="1">
    <citation type="submission" date="2023-09" db="EMBL/GenBank/DDBJ databases">
        <title>Nesidiocoris tenuis whole genome shotgun sequence.</title>
        <authorList>
            <person name="Shibata T."/>
            <person name="Shimoda M."/>
            <person name="Kobayashi T."/>
            <person name="Uehara T."/>
        </authorList>
    </citation>
    <scope>NUCLEOTIDE SEQUENCE [LARGE SCALE GENOMIC DNA]</scope>
    <source>
        <strain evidence="4 5">Japan</strain>
    </source>
</reference>
<gene>
    <name evidence="4" type="ORF">NTJ_09330</name>
</gene>
<feature type="chain" id="PRO_5047278213" evidence="3">
    <location>
        <begin position="21"/>
        <end position="176"/>
    </location>
</feature>